<dbReference type="InterPro" id="IPR023614">
    <property type="entry name" value="Porin_dom_sf"/>
</dbReference>
<keyword evidence="1" id="KW-0732">Signal</keyword>
<dbReference type="Gene3D" id="2.40.160.10">
    <property type="entry name" value="Porin"/>
    <property type="match status" value="1"/>
</dbReference>
<proteinExistence type="predicted"/>
<accession>A0A6S6STN1</accession>
<feature type="signal peptide" evidence="1">
    <location>
        <begin position="1"/>
        <end position="20"/>
    </location>
</feature>
<evidence type="ECO:0000313" key="2">
    <source>
        <dbReference type="EMBL" id="CAA6805940.1"/>
    </source>
</evidence>
<dbReference type="AlphaFoldDB" id="A0A6S6STN1"/>
<dbReference type="EMBL" id="CACVAW010000021">
    <property type="protein sequence ID" value="CAA6805940.1"/>
    <property type="molecule type" value="Genomic_DNA"/>
</dbReference>
<sequence>MSKKTILTSALLLTSLNAFTPNISLNTDMSYATKNIANSEFGHLEIPAIIHGLGGHSHGGEEASAMNEDGFNLNYVELGLSADVDQLFSLTSFFHISEESIAVEEAFFTTNKLGFNTKLKGGKFRSSFGRINEKHHHTYDFAEIPLVYHGFLGSEGLIEKGLQLQKTFDLPQYLMAGVEVFAGENENSFGTGNIQAVNAEEDDIAVKGNDSPNLIVGYVKTAYDLSEDTTILGGLSVASGEHRIDHLEDEHPHALSGDTTIVGIDLSMKKYFDSYSYLSFESEILYRELDGKKYEYADAAQDSFASADLNKKQAGFYANLVYAFDKNYKIGARYEGFFKNEVNGIDKEDDLYKTSLMVEYAPSEFSKIRLQYNNNRALYNEDEERQNLHSFILQFNLSIGAHAAHAY</sequence>
<organism evidence="2">
    <name type="scientific">uncultured Campylobacterales bacterium</name>
    <dbReference type="NCBI Taxonomy" id="352960"/>
    <lineage>
        <taxon>Bacteria</taxon>
        <taxon>Pseudomonadati</taxon>
        <taxon>Campylobacterota</taxon>
        <taxon>Epsilonproteobacteria</taxon>
        <taxon>Campylobacterales</taxon>
        <taxon>environmental samples</taxon>
    </lineage>
</organism>
<dbReference type="SUPFAM" id="SSF56935">
    <property type="entry name" value="Porins"/>
    <property type="match status" value="1"/>
</dbReference>
<gene>
    <name evidence="2" type="ORF">HELGO_WM35493</name>
</gene>
<evidence type="ECO:0000256" key="1">
    <source>
        <dbReference type="SAM" id="SignalP"/>
    </source>
</evidence>
<feature type="chain" id="PRO_5027857489" description="Zinc-regulated TonB-dependent outer membrane receptor" evidence="1">
    <location>
        <begin position="21"/>
        <end position="407"/>
    </location>
</feature>
<reference evidence="2" key="1">
    <citation type="submission" date="2020-01" db="EMBL/GenBank/DDBJ databases">
        <authorList>
            <person name="Meier V. D."/>
            <person name="Meier V D."/>
        </authorList>
    </citation>
    <scope>NUCLEOTIDE SEQUENCE</scope>
    <source>
        <strain evidence="2">HLG_WM_MAG_12</strain>
    </source>
</reference>
<evidence type="ECO:0008006" key="3">
    <source>
        <dbReference type="Google" id="ProtNLM"/>
    </source>
</evidence>
<protein>
    <recommendedName>
        <fullName evidence="3">Zinc-regulated TonB-dependent outer membrane receptor</fullName>
    </recommendedName>
</protein>
<name>A0A6S6STN1_9BACT</name>